<gene>
    <name evidence="2" type="ORF">G01um101477_516</name>
</gene>
<reference evidence="2 3" key="1">
    <citation type="submission" date="2017-07" db="EMBL/GenBank/DDBJ databases">
        <title>Mechanisms for carbon and nitrogen cycling indicate functional differentiation within the Candidate Phyla Radiation.</title>
        <authorList>
            <person name="Danczak R.E."/>
            <person name="Johnston M.D."/>
            <person name="Kenah C."/>
            <person name="Slattery M."/>
            <person name="Wrighton K.C."/>
            <person name="Wilkins M.J."/>
        </authorList>
    </citation>
    <scope>NUCLEOTIDE SEQUENCE [LARGE SCALE GENOMIC DNA]</scope>
    <source>
        <strain evidence="2">Gr01-1014_77</strain>
    </source>
</reference>
<feature type="transmembrane region" description="Helical" evidence="1">
    <location>
        <begin position="52"/>
        <end position="71"/>
    </location>
</feature>
<dbReference type="EMBL" id="VMFF01000050">
    <property type="protein sequence ID" value="TSC65342.1"/>
    <property type="molecule type" value="Genomic_DNA"/>
</dbReference>
<keyword evidence="1" id="KW-0812">Transmembrane</keyword>
<dbReference type="AlphaFoldDB" id="A0A554JAH5"/>
<evidence type="ECO:0000256" key="1">
    <source>
        <dbReference type="SAM" id="Phobius"/>
    </source>
</evidence>
<keyword evidence="1" id="KW-0472">Membrane</keyword>
<evidence type="ECO:0000313" key="3">
    <source>
        <dbReference type="Proteomes" id="UP000319613"/>
    </source>
</evidence>
<keyword evidence="1" id="KW-1133">Transmembrane helix</keyword>
<feature type="transmembrane region" description="Helical" evidence="1">
    <location>
        <begin position="21"/>
        <end position="40"/>
    </location>
</feature>
<protein>
    <recommendedName>
        <fullName evidence="4">AtpZ/AtpI family protein</fullName>
    </recommendedName>
</protein>
<name>A0A554JAH5_9BACT</name>
<proteinExistence type="predicted"/>
<evidence type="ECO:0008006" key="4">
    <source>
        <dbReference type="Google" id="ProtNLM"/>
    </source>
</evidence>
<organism evidence="2 3">
    <name type="scientific">Candidatus Doudnabacteria bacterium Gr01-1014_77</name>
    <dbReference type="NCBI Taxonomy" id="2017133"/>
    <lineage>
        <taxon>Bacteria</taxon>
        <taxon>Candidatus Doudnaibacteriota</taxon>
    </lineage>
</organism>
<sequence length="94" mass="10625">MIETDKKPNRNYSYESARVMSVAFELGFIIALPIVLLGLGGKWLDTKYGTGYYIYIGIALAIILTSFWMYSRFKAFIDKLKEAAKGVGKDSEKK</sequence>
<evidence type="ECO:0000313" key="2">
    <source>
        <dbReference type="EMBL" id="TSC65342.1"/>
    </source>
</evidence>
<dbReference type="Proteomes" id="UP000319613">
    <property type="component" value="Unassembled WGS sequence"/>
</dbReference>
<accession>A0A554JAH5</accession>
<comment type="caution">
    <text evidence="2">The sequence shown here is derived from an EMBL/GenBank/DDBJ whole genome shotgun (WGS) entry which is preliminary data.</text>
</comment>